<organism evidence="4 5">
    <name type="scientific">Ascobolus immersus RN42</name>
    <dbReference type="NCBI Taxonomy" id="1160509"/>
    <lineage>
        <taxon>Eukaryota</taxon>
        <taxon>Fungi</taxon>
        <taxon>Dikarya</taxon>
        <taxon>Ascomycota</taxon>
        <taxon>Pezizomycotina</taxon>
        <taxon>Pezizomycetes</taxon>
        <taxon>Pezizales</taxon>
        <taxon>Ascobolaceae</taxon>
        <taxon>Ascobolus</taxon>
    </lineage>
</organism>
<feature type="region of interest" description="Disordered" evidence="1">
    <location>
        <begin position="769"/>
        <end position="1003"/>
    </location>
</feature>
<feature type="compositionally biased region" description="Basic and acidic residues" evidence="1">
    <location>
        <begin position="988"/>
        <end position="1003"/>
    </location>
</feature>
<accession>A0A3N4HYI7</accession>
<dbReference type="OrthoDB" id="5312224at2759"/>
<proteinExistence type="predicted"/>
<feature type="compositionally biased region" description="Polar residues" evidence="1">
    <location>
        <begin position="869"/>
        <end position="919"/>
    </location>
</feature>
<evidence type="ECO:0000256" key="2">
    <source>
        <dbReference type="SAM" id="Phobius"/>
    </source>
</evidence>
<feature type="compositionally biased region" description="Polar residues" evidence="1">
    <location>
        <begin position="499"/>
        <end position="528"/>
    </location>
</feature>
<feature type="transmembrane region" description="Helical" evidence="2">
    <location>
        <begin position="409"/>
        <end position="431"/>
    </location>
</feature>
<feature type="region of interest" description="Disordered" evidence="1">
    <location>
        <begin position="699"/>
        <end position="718"/>
    </location>
</feature>
<feature type="transmembrane region" description="Helical" evidence="2">
    <location>
        <begin position="190"/>
        <end position="211"/>
    </location>
</feature>
<evidence type="ECO:0000313" key="5">
    <source>
        <dbReference type="Proteomes" id="UP000275078"/>
    </source>
</evidence>
<dbReference type="InterPro" id="IPR040241">
    <property type="entry name" value="TRP_Flc/Pkd2-like"/>
</dbReference>
<dbReference type="AlphaFoldDB" id="A0A3N4HYI7"/>
<evidence type="ECO:0000259" key="3">
    <source>
        <dbReference type="Pfam" id="PF06011"/>
    </source>
</evidence>
<keyword evidence="2" id="KW-1133">Transmembrane helix</keyword>
<feature type="transmembrane region" description="Helical" evidence="2">
    <location>
        <begin position="231"/>
        <end position="260"/>
    </location>
</feature>
<name>A0A3N4HYI7_ASCIM</name>
<keyword evidence="2" id="KW-0472">Membrane</keyword>
<dbReference type="EMBL" id="ML119705">
    <property type="protein sequence ID" value="RPA78925.1"/>
    <property type="molecule type" value="Genomic_DNA"/>
</dbReference>
<feature type="compositionally biased region" description="Polar residues" evidence="1">
    <location>
        <begin position="830"/>
        <end position="842"/>
    </location>
</feature>
<feature type="transmembrane region" description="Helical" evidence="2">
    <location>
        <begin position="378"/>
        <end position="397"/>
    </location>
</feature>
<feature type="region of interest" description="Disordered" evidence="1">
    <location>
        <begin position="499"/>
        <end position="592"/>
    </location>
</feature>
<feature type="transmembrane region" description="Helical" evidence="2">
    <location>
        <begin position="58"/>
        <end position="80"/>
    </location>
</feature>
<sequence length="1003" mass="107304">NISSLPNFSLRQAMGSAYPFASISVRAQVIYGTEDPIGCVQIEITPSLGESISATLRWLPLAILLLVGVGTVLAAIYNPWNGTTDIFRWSSNSGMDEDMLRLVTPGFGDCLQYLQFIVLTGALTLSYPGFYQPVVSKASWSVLLFNTSFVSDKGRTRLIDNVYTPNGTYGLENISQLVGLGELRDIWPCFMVFFAVVLGAVLVGCTLLSIVRFVQIKFFRHQEEDLRSKRWPFFGGMLIRLVFNYLALPLVAFSAFQLVVSGKSPVVSPVIAGFVLAIVLLGAGSCLHRIATEKPRHALYDQLETLLLLGPLYNTYAEKSTLFCFVQVIVILFRGLAIGAAQPSGIAQLVLLAICEIILILTLIALRPFSPRTSMNLYYVFFSSVRLLAVLFSVAFIPSLDVDISVKGWIGYVVLIMHGIVLVFGFFLNAVQTIVEVALRMTGVGDDGEGASRGALVQVFGMRQLSRRRKKLHNNIPIGSGHEKKPSATTMSDAPIQNLLETGSNTGSNQMGHSRSGSTVMTPITPNSGMALLGPPTKPPISGLRINTGSDSSTPFYRAPRTRSTTLGGLSSNEPYSPGSRSRASWGSQDWGTPRFDAAGNMITPVTSNRISGNPAARNSMISFTGSKGPGDGLRPYSDDWDVPTAINTNPHSGTGTPSQLAGAGISDGASRYEPSIIGAGRPKDYFTTRESDFYYGVSRGPPLNHAPNRRIGTGPADPTGPVFAAKSWFRRLGAGLGRKSGGGGGHKGFEVVRSAKAPEELLKAMEADAKAKRVAEGQPDEASSLARNQDPDSDDEAAVGKAGPSGAADRPSEDDDGEGYITQDGRVASSDTATQFPSINLGNKGLDSTADSEGTPVLPRKSSKRRSQVVSPTEANSLLLNVERPTTSRLPFSGTVSEASSGGLTHSRSPSMNSSTYDTGRRESNASQVLDDLAASDLTERVIKRTSAGREPNSRPASMGNVSRHRMHDSLRVPPEGLNTGSSAELVEGRPSESDDVEGGTR</sequence>
<dbReference type="Proteomes" id="UP000275078">
    <property type="component" value="Unassembled WGS sequence"/>
</dbReference>
<dbReference type="PANTHER" id="PTHR31145:SF6">
    <property type="entry name" value="INTEGRAL MEMBRANE PROTEIN (AFU_ORTHOLOGUE AFUA_7G01610)"/>
    <property type="match status" value="1"/>
</dbReference>
<feature type="domain" description="TRP C-terminal" evidence="3">
    <location>
        <begin position="169"/>
        <end position="435"/>
    </location>
</feature>
<feature type="non-terminal residue" evidence="4">
    <location>
        <position position="1"/>
    </location>
</feature>
<dbReference type="PANTHER" id="PTHR31145">
    <property type="entry name" value="INTEGRAL MEMBRANE PROTEIN (AFU_ORTHOLOGUE AFUA_7G01610)"/>
    <property type="match status" value="1"/>
</dbReference>
<keyword evidence="5" id="KW-1185">Reference proteome</keyword>
<evidence type="ECO:0000256" key="1">
    <source>
        <dbReference type="SAM" id="MobiDB-lite"/>
    </source>
</evidence>
<dbReference type="GO" id="GO:0016020">
    <property type="term" value="C:membrane"/>
    <property type="evidence" value="ECO:0007669"/>
    <property type="project" value="TreeGrafter"/>
</dbReference>
<feature type="transmembrane region" description="Helical" evidence="2">
    <location>
        <begin position="266"/>
        <end position="287"/>
    </location>
</feature>
<feature type="compositionally biased region" description="Polar residues" evidence="1">
    <location>
        <begin position="545"/>
        <end position="555"/>
    </location>
</feature>
<dbReference type="Pfam" id="PF06011">
    <property type="entry name" value="TRP"/>
    <property type="match status" value="1"/>
</dbReference>
<gene>
    <name evidence="4" type="ORF">BJ508DRAFT_211658</name>
</gene>
<protein>
    <recommendedName>
        <fullName evidence="3">TRP C-terminal domain-containing protein</fullName>
    </recommendedName>
</protein>
<dbReference type="STRING" id="1160509.A0A3N4HYI7"/>
<dbReference type="InterPro" id="IPR010308">
    <property type="entry name" value="TRP_C"/>
</dbReference>
<keyword evidence="2" id="KW-0812">Transmembrane</keyword>
<feature type="transmembrane region" description="Helical" evidence="2">
    <location>
        <begin position="346"/>
        <end position="366"/>
    </location>
</feature>
<evidence type="ECO:0000313" key="4">
    <source>
        <dbReference type="EMBL" id="RPA78925.1"/>
    </source>
</evidence>
<reference evidence="4 5" key="1">
    <citation type="journal article" date="2018" name="Nat. Ecol. Evol.">
        <title>Pezizomycetes genomes reveal the molecular basis of ectomycorrhizal truffle lifestyle.</title>
        <authorList>
            <person name="Murat C."/>
            <person name="Payen T."/>
            <person name="Noel B."/>
            <person name="Kuo A."/>
            <person name="Morin E."/>
            <person name="Chen J."/>
            <person name="Kohler A."/>
            <person name="Krizsan K."/>
            <person name="Balestrini R."/>
            <person name="Da Silva C."/>
            <person name="Montanini B."/>
            <person name="Hainaut M."/>
            <person name="Levati E."/>
            <person name="Barry K.W."/>
            <person name="Belfiori B."/>
            <person name="Cichocki N."/>
            <person name="Clum A."/>
            <person name="Dockter R.B."/>
            <person name="Fauchery L."/>
            <person name="Guy J."/>
            <person name="Iotti M."/>
            <person name="Le Tacon F."/>
            <person name="Lindquist E.A."/>
            <person name="Lipzen A."/>
            <person name="Malagnac F."/>
            <person name="Mello A."/>
            <person name="Molinier V."/>
            <person name="Miyauchi S."/>
            <person name="Poulain J."/>
            <person name="Riccioni C."/>
            <person name="Rubini A."/>
            <person name="Sitrit Y."/>
            <person name="Splivallo R."/>
            <person name="Traeger S."/>
            <person name="Wang M."/>
            <person name="Zifcakova L."/>
            <person name="Wipf D."/>
            <person name="Zambonelli A."/>
            <person name="Paolocci F."/>
            <person name="Nowrousian M."/>
            <person name="Ottonello S."/>
            <person name="Baldrian P."/>
            <person name="Spatafora J.W."/>
            <person name="Henrissat B."/>
            <person name="Nagy L.G."/>
            <person name="Aury J.M."/>
            <person name="Wincker P."/>
            <person name="Grigoriev I.V."/>
            <person name="Bonfante P."/>
            <person name="Martin F.M."/>
        </authorList>
    </citation>
    <scope>NUCLEOTIDE SEQUENCE [LARGE SCALE GENOMIC DNA]</scope>
    <source>
        <strain evidence="4 5">RN42</strain>
    </source>
</reference>
<feature type="compositionally biased region" description="Polar residues" evidence="1">
    <location>
        <begin position="562"/>
        <end position="591"/>
    </location>
</feature>
<dbReference type="GO" id="GO:0055085">
    <property type="term" value="P:transmembrane transport"/>
    <property type="evidence" value="ECO:0007669"/>
    <property type="project" value="TreeGrafter"/>
</dbReference>
<feature type="transmembrane region" description="Helical" evidence="2">
    <location>
        <begin position="322"/>
        <end position="340"/>
    </location>
</feature>